<evidence type="ECO:0008006" key="3">
    <source>
        <dbReference type="Google" id="ProtNLM"/>
    </source>
</evidence>
<sequence length="306" mass="33082">MKNKNLLHKIIRFAEAELGLSLAVLILGAVMIGGTTAYVSPAPLSTGNVENSITTYPGAPTNSQLIIDQIEVDGLNFTATDDKNLYRVTTGWQGDNQDLITTRQGTRGASDNKTYIYRIDLSRPYSGMVWLAGRYESAEVNGISVTPSQALVNLNKASEITLKFKGGDKNTFAALTEVKDRSYPGVMLASVSATDLVVIPDETEVAVGGQIQLRAVEVDKLGRALVSNPIWQVEESSKNIIRISNKGLVTGLAPGRGYAIAKTNKSTAYCEISVKHAPTTIMAVLLQSQFLQPINLFSTLFEEIVK</sequence>
<comment type="caution">
    <text evidence="1">The sequence shown here is derived from an EMBL/GenBank/DDBJ whole genome shotgun (WGS) entry which is preliminary data.</text>
</comment>
<dbReference type="Gene3D" id="2.60.40.1080">
    <property type="match status" value="1"/>
</dbReference>
<protein>
    <recommendedName>
        <fullName evidence="3">BIG2 domain-containing protein</fullName>
    </recommendedName>
</protein>
<evidence type="ECO:0000313" key="2">
    <source>
        <dbReference type="Proteomes" id="UP000281261"/>
    </source>
</evidence>
<evidence type="ECO:0000313" key="1">
    <source>
        <dbReference type="EMBL" id="RLC37477.1"/>
    </source>
</evidence>
<gene>
    <name evidence="1" type="ORF">DRH29_02000</name>
</gene>
<dbReference type="AlphaFoldDB" id="A0A420ZD67"/>
<reference evidence="1 2" key="1">
    <citation type="submission" date="2018-06" db="EMBL/GenBank/DDBJ databases">
        <title>Extensive metabolic versatility and redundancy in microbially diverse, dynamic hydrothermal sediments.</title>
        <authorList>
            <person name="Dombrowski N."/>
            <person name="Teske A."/>
            <person name="Baker B.J."/>
        </authorList>
    </citation>
    <scope>NUCLEOTIDE SEQUENCE [LARGE SCALE GENOMIC DNA]</scope>
    <source>
        <strain evidence="1">B79_G16</strain>
    </source>
</reference>
<name>A0A420ZD67_UNCK3</name>
<dbReference type="Proteomes" id="UP000281261">
    <property type="component" value="Unassembled WGS sequence"/>
</dbReference>
<accession>A0A420ZD67</accession>
<proteinExistence type="predicted"/>
<dbReference type="EMBL" id="QMNG01000004">
    <property type="protein sequence ID" value="RLC37477.1"/>
    <property type="molecule type" value="Genomic_DNA"/>
</dbReference>
<organism evidence="1 2">
    <name type="scientific">candidate division Kazan bacterium</name>
    <dbReference type="NCBI Taxonomy" id="2202143"/>
    <lineage>
        <taxon>Bacteria</taxon>
        <taxon>Bacteria division Kazan-3B-28</taxon>
    </lineage>
</organism>